<keyword evidence="3" id="KW-1185">Reference proteome</keyword>
<evidence type="ECO:0000313" key="2">
    <source>
        <dbReference type="EMBL" id="KAJ3482387.1"/>
    </source>
</evidence>
<feature type="transmembrane region" description="Helical" evidence="1">
    <location>
        <begin position="95"/>
        <end position="121"/>
    </location>
</feature>
<comment type="caution">
    <text evidence="2">The sequence shown here is derived from an EMBL/GenBank/DDBJ whole genome shotgun (WGS) entry which is preliminary data.</text>
</comment>
<protein>
    <submittedName>
        <fullName evidence="2">Uncharacterized protein</fullName>
    </submittedName>
</protein>
<accession>A0AAD5YCF5</accession>
<organism evidence="2 3">
    <name type="scientific">Meripilus lineatus</name>
    <dbReference type="NCBI Taxonomy" id="2056292"/>
    <lineage>
        <taxon>Eukaryota</taxon>
        <taxon>Fungi</taxon>
        <taxon>Dikarya</taxon>
        <taxon>Basidiomycota</taxon>
        <taxon>Agaricomycotina</taxon>
        <taxon>Agaricomycetes</taxon>
        <taxon>Polyporales</taxon>
        <taxon>Meripilaceae</taxon>
        <taxon>Meripilus</taxon>
    </lineage>
</organism>
<dbReference type="Proteomes" id="UP001212997">
    <property type="component" value="Unassembled WGS sequence"/>
</dbReference>
<gene>
    <name evidence="2" type="ORF">NLI96_g7005</name>
</gene>
<name>A0AAD5YCF5_9APHY</name>
<keyword evidence="1" id="KW-0472">Membrane</keyword>
<sequence>MTTSTAVLKHIIFNPGAFIDVIKCACTDTFQSAFPHFERTNQTDWLSTPNLPGVVNGIRQVCAIASTLLGNVSVANGEGSSTTTVPTPTASSSSAIAHLIMAAPVQVVASVAFLAIGITFVGI</sequence>
<keyword evidence="1" id="KW-0812">Transmembrane</keyword>
<dbReference type="EMBL" id="JANAWD010000275">
    <property type="protein sequence ID" value="KAJ3482387.1"/>
    <property type="molecule type" value="Genomic_DNA"/>
</dbReference>
<proteinExistence type="predicted"/>
<dbReference type="AlphaFoldDB" id="A0AAD5YCF5"/>
<evidence type="ECO:0000313" key="3">
    <source>
        <dbReference type="Proteomes" id="UP001212997"/>
    </source>
</evidence>
<reference evidence="2" key="1">
    <citation type="submission" date="2022-07" db="EMBL/GenBank/DDBJ databases">
        <title>Genome Sequence of Physisporinus lineatus.</title>
        <authorList>
            <person name="Buettner E."/>
        </authorList>
    </citation>
    <scope>NUCLEOTIDE SEQUENCE</scope>
    <source>
        <strain evidence="2">VT162</strain>
    </source>
</reference>
<evidence type="ECO:0000256" key="1">
    <source>
        <dbReference type="SAM" id="Phobius"/>
    </source>
</evidence>
<keyword evidence="1" id="KW-1133">Transmembrane helix</keyword>